<accession>G2KM35</accession>
<dbReference type="eggNOG" id="COG0431">
    <property type="taxonomic scope" value="Bacteria"/>
</dbReference>
<dbReference type="InterPro" id="IPR050712">
    <property type="entry name" value="NAD(P)H-dep_reductase"/>
</dbReference>
<dbReference type="GO" id="GO:0005829">
    <property type="term" value="C:cytosol"/>
    <property type="evidence" value="ECO:0007669"/>
    <property type="project" value="TreeGrafter"/>
</dbReference>
<dbReference type="InterPro" id="IPR029039">
    <property type="entry name" value="Flavoprotein-like_sf"/>
</dbReference>
<evidence type="ECO:0000313" key="2">
    <source>
        <dbReference type="EMBL" id="AEP09731.1"/>
    </source>
</evidence>
<reference evidence="2 3" key="1">
    <citation type="journal article" date="2011" name="BMC Genomics">
        <title>Genomic insights into an obligate epibiotic bacterial predator: Micavibrio aeruginosavorus ARL-13.</title>
        <authorList>
            <person name="Wang Z."/>
            <person name="Kadouri D."/>
            <person name="Wu M."/>
        </authorList>
    </citation>
    <scope>NUCLEOTIDE SEQUENCE [LARGE SCALE GENOMIC DNA]</scope>
    <source>
        <strain evidence="2 3">ARL-13</strain>
    </source>
</reference>
<dbReference type="HOGENOM" id="CLU_055322_4_2_5"/>
<gene>
    <name evidence="2" type="ordered locus">MICA_1413</name>
</gene>
<evidence type="ECO:0000259" key="1">
    <source>
        <dbReference type="Pfam" id="PF03358"/>
    </source>
</evidence>
<dbReference type="AlphaFoldDB" id="G2KM35"/>
<dbReference type="EMBL" id="CP002382">
    <property type="protein sequence ID" value="AEP09731.1"/>
    <property type="molecule type" value="Genomic_DNA"/>
</dbReference>
<dbReference type="Proteomes" id="UP000009286">
    <property type="component" value="Chromosome"/>
</dbReference>
<name>G2KM35_MICAA</name>
<keyword evidence="3" id="KW-1185">Reference proteome</keyword>
<dbReference type="KEGG" id="mai:MICA_1413"/>
<proteinExistence type="predicted"/>
<protein>
    <submittedName>
        <fullName evidence="2">NADPH-dependent FMN reductase family protein</fullName>
    </submittedName>
</protein>
<dbReference type="PANTHER" id="PTHR30543:SF21">
    <property type="entry name" value="NAD(P)H-DEPENDENT FMN REDUCTASE LOT6"/>
    <property type="match status" value="1"/>
</dbReference>
<dbReference type="PANTHER" id="PTHR30543">
    <property type="entry name" value="CHROMATE REDUCTASE"/>
    <property type="match status" value="1"/>
</dbReference>
<dbReference type="RefSeq" id="WP_014102954.1">
    <property type="nucleotide sequence ID" value="NC_016026.1"/>
</dbReference>
<evidence type="ECO:0000313" key="3">
    <source>
        <dbReference type="Proteomes" id="UP000009286"/>
    </source>
</evidence>
<dbReference type="InterPro" id="IPR005025">
    <property type="entry name" value="FMN_Rdtase-like_dom"/>
</dbReference>
<dbReference type="Pfam" id="PF03358">
    <property type="entry name" value="FMN_red"/>
    <property type="match status" value="1"/>
</dbReference>
<dbReference type="GO" id="GO:0016491">
    <property type="term" value="F:oxidoreductase activity"/>
    <property type="evidence" value="ECO:0007669"/>
    <property type="project" value="InterPro"/>
</dbReference>
<dbReference type="GO" id="GO:0010181">
    <property type="term" value="F:FMN binding"/>
    <property type="evidence" value="ECO:0007669"/>
    <property type="project" value="TreeGrafter"/>
</dbReference>
<organism evidence="2 3">
    <name type="scientific">Micavibrio aeruginosavorus (strain ARL-13)</name>
    <dbReference type="NCBI Taxonomy" id="856793"/>
    <lineage>
        <taxon>Bacteria</taxon>
        <taxon>Pseudomonadati</taxon>
        <taxon>Bdellovibrionota</taxon>
        <taxon>Bdellovibrionia</taxon>
        <taxon>Bdellovibrionales</taxon>
        <taxon>Pseudobdellovibrionaceae</taxon>
        <taxon>Micavibrio</taxon>
    </lineage>
</organism>
<sequence length="187" mass="19674">MTKIAIIVGSIRKDSSNLKLAKALEKLGGGRFSAVHVRIDDLPLFNQDLEGNVPAAVTRLKNEIEGADGVLFVTPEYNRSIPGVLKNAIDWASRPYGKNSFAGKPGAICGTSPGAIGTAVAQAHLRSVTAGFLDMAMMAQPELYLTFKDGLIDSDGNVSSPDTAKFLTGFVDRFLNHVGGAAKAKAA</sequence>
<dbReference type="SUPFAM" id="SSF52218">
    <property type="entry name" value="Flavoproteins"/>
    <property type="match status" value="1"/>
</dbReference>
<dbReference type="STRING" id="856793.MICA_1413"/>
<feature type="domain" description="NADPH-dependent FMN reductase-like" evidence="1">
    <location>
        <begin position="2"/>
        <end position="146"/>
    </location>
</feature>
<dbReference type="OrthoDB" id="9812295at2"/>
<dbReference type="Gene3D" id="3.40.50.360">
    <property type="match status" value="1"/>
</dbReference>